<evidence type="ECO:0000256" key="1">
    <source>
        <dbReference type="SAM" id="MobiDB-lite"/>
    </source>
</evidence>
<name>A0ABQ9G974_9NEOP</name>
<sequence length="183" mass="20025">MQLVERLLVVRGFQGLRPGRARTGNPHVNPPVQLRSKTRKPGIETTCCSNHWMRPFAKTLSTSQRLRTWMPKRRTDIGHCKAGPGVFPHPTSSQGRSLYGGRGGRAVSTLSSHLGEPGSIPGRITGLKHVGIVPFVGGFSRQSPASPALSFRRCSTLSSNTLISSQDLYQNSLKWNGARKFLP</sequence>
<dbReference type="EMBL" id="JARBHB010000014">
    <property type="protein sequence ID" value="KAJ8868803.1"/>
    <property type="molecule type" value="Genomic_DNA"/>
</dbReference>
<dbReference type="Proteomes" id="UP001159363">
    <property type="component" value="Chromosome 13"/>
</dbReference>
<proteinExistence type="predicted"/>
<evidence type="ECO:0000313" key="3">
    <source>
        <dbReference type="Proteomes" id="UP001159363"/>
    </source>
</evidence>
<feature type="region of interest" description="Disordered" evidence="1">
    <location>
        <begin position="83"/>
        <end position="104"/>
    </location>
</feature>
<keyword evidence="3" id="KW-1185">Reference proteome</keyword>
<reference evidence="2 3" key="1">
    <citation type="submission" date="2023-02" db="EMBL/GenBank/DDBJ databases">
        <title>LHISI_Scaffold_Assembly.</title>
        <authorList>
            <person name="Stuart O.P."/>
            <person name="Cleave R."/>
            <person name="Magrath M.J.L."/>
            <person name="Mikheyev A.S."/>
        </authorList>
    </citation>
    <scope>NUCLEOTIDE SEQUENCE [LARGE SCALE GENOMIC DNA]</scope>
    <source>
        <strain evidence="2">Daus_M_001</strain>
        <tissue evidence="2">Leg muscle</tissue>
    </source>
</reference>
<protein>
    <submittedName>
        <fullName evidence="2">Uncharacterized protein</fullName>
    </submittedName>
</protein>
<gene>
    <name evidence="2" type="ORF">PR048_030344</name>
</gene>
<evidence type="ECO:0000313" key="2">
    <source>
        <dbReference type="EMBL" id="KAJ8868803.1"/>
    </source>
</evidence>
<accession>A0ABQ9G974</accession>
<organism evidence="2 3">
    <name type="scientific">Dryococelus australis</name>
    <dbReference type="NCBI Taxonomy" id="614101"/>
    <lineage>
        <taxon>Eukaryota</taxon>
        <taxon>Metazoa</taxon>
        <taxon>Ecdysozoa</taxon>
        <taxon>Arthropoda</taxon>
        <taxon>Hexapoda</taxon>
        <taxon>Insecta</taxon>
        <taxon>Pterygota</taxon>
        <taxon>Neoptera</taxon>
        <taxon>Polyneoptera</taxon>
        <taxon>Phasmatodea</taxon>
        <taxon>Verophasmatodea</taxon>
        <taxon>Anareolatae</taxon>
        <taxon>Phasmatidae</taxon>
        <taxon>Eurycanthinae</taxon>
        <taxon>Dryococelus</taxon>
    </lineage>
</organism>
<comment type="caution">
    <text evidence="2">The sequence shown here is derived from an EMBL/GenBank/DDBJ whole genome shotgun (WGS) entry which is preliminary data.</text>
</comment>